<sequence>MALALDSPPPPPLLGPVVLLNVCVCRSSSALDSSTTPLSLRYRVLCTIKLAAVRDSFVMTERKDFMSNDRGRVNRWRPPFEHRLTLFQIFLDSCLDSKGCLQTSPPDICTKKAISTNQIMLSIRAYSNENKFKNMMRHSLLCGPRYESDVEPQHAVRKVSAFSIRVKAINSLQQPQSPSLDPLEGMQYFRNDKTAQGHLAAVVLTCGLCSRAMNQVSESLSDCALGRALLFTLLTHDCAPSFSSNHIVMFAEDTAVVGLISNNDETHYRKEVSQLVTWCRDNNLFLNIDKTKEVIIDFRTGHTPKPPLTINGAAVERVSSTKFLVLQICEDLSWTMNTASLAKKSHQRLYFLRKLKRARAHQPIMCSFYRGTIESILTSCITVWVVGNQIDAMWTKSAGRRTDR</sequence>
<dbReference type="GO" id="GO:0008168">
    <property type="term" value="F:methyltransferase activity"/>
    <property type="evidence" value="ECO:0007669"/>
    <property type="project" value="InterPro"/>
</dbReference>
<protein>
    <recommendedName>
        <fullName evidence="1">Alkylated DNA repair protein AlkB homologue 8 N-terminal domain-containing protein</fullName>
    </recommendedName>
</protein>
<reference evidence="2 3" key="1">
    <citation type="submission" date="2019-06" db="EMBL/GenBank/DDBJ databases">
        <title>Draft genomes of female and male turbot (Scophthalmus maximus).</title>
        <authorList>
            <person name="Xu H."/>
            <person name="Xu X.-W."/>
            <person name="Shao C."/>
            <person name="Chen S."/>
        </authorList>
    </citation>
    <scope>NUCLEOTIDE SEQUENCE [LARGE SCALE GENOMIC DNA]</scope>
    <source>
        <strain evidence="2">Ysfricsl-2016a</strain>
        <tissue evidence="2">Blood</tissue>
    </source>
</reference>
<dbReference type="InterPro" id="IPR015095">
    <property type="entry name" value="AlkB_hom8_N"/>
</dbReference>
<evidence type="ECO:0000313" key="3">
    <source>
        <dbReference type="Proteomes" id="UP000438429"/>
    </source>
</evidence>
<comment type="caution">
    <text evidence="2">The sequence shown here is derived from an EMBL/GenBank/DDBJ whole genome shotgun (WGS) entry which is preliminary data.</text>
</comment>
<accession>A0A6A4S8X5</accession>
<dbReference type="Pfam" id="PF09004">
    <property type="entry name" value="ALKBH8_N"/>
    <property type="match status" value="1"/>
</dbReference>
<organism evidence="2 3">
    <name type="scientific">Scophthalmus maximus</name>
    <name type="common">Turbot</name>
    <name type="synonym">Psetta maxima</name>
    <dbReference type="NCBI Taxonomy" id="52904"/>
    <lineage>
        <taxon>Eukaryota</taxon>
        <taxon>Metazoa</taxon>
        <taxon>Chordata</taxon>
        <taxon>Craniata</taxon>
        <taxon>Vertebrata</taxon>
        <taxon>Euteleostomi</taxon>
        <taxon>Actinopterygii</taxon>
        <taxon>Neopterygii</taxon>
        <taxon>Teleostei</taxon>
        <taxon>Neoteleostei</taxon>
        <taxon>Acanthomorphata</taxon>
        <taxon>Carangaria</taxon>
        <taxon>Pleuronectiformes</taxon>
        <taxon>Pleuronectoidei</taxon>
        <taxon>Scophthalmidae</taxon>
        <taxon>Scophthalmus</taxon>
    </lineage>
</organism>
<name>A0A6A4S8X5_SCOMX</name>
<dbReference type="AlphaFoldDB" id="A0A6A4S8X5"/>
<gene>
    <name evidence="2" type="ORF">F2P81_019127</name>
</gene>
<proteinExistence type="predicted"/>
<dbReference type="PANTHER" id="PTHR33332">
    <property type="entry name" value="REVERSE TRANSCRIPTASE DOMAIN-CONTAINING PROTEIN"/>
    <property type="match status" value="1"/>
</dbReference>
<dbReference type="GO" id="GO:0016706">
    <property type="term" value="F:2-oxoglutarate-dependent dioxygenase activity"/>
    <property type="evidence" value="ECO:0007669"/>
    <property type="project" value="InterPro"/>
</dbReference>
<evidence type="ECO:0000259" key="1">
    <source>
        <dbReference type="Pfam" id="PF09004"/>
    </source>
</evidence>
<dbReference type="EMBL" id="VEVO01000017">
    <property type="protein sequence ID" value="KAF0028040.1"/>
    <property type="molecule type" value="Genomic_DNA"/>
</dbReference>
<dbReference type="Proteomes" id="UP000438429">
    <property type="component" value="Unassembled WGS sequence"/>
</dbReference>
<evidence type="ECO:0000313" key="2">
    <source>
        <dbReference type="EMBL" id="KAF0028040.1"/>
    </source>
</evidence>
<feature type="domain" description="Alkylated DNA repair protein AlkB homologue 8 N-terminal" evidence="1">
    <location>
        <begin position="334"/>
        <end position="375"/>
    </location>
</feature>